<evidence type="ECO:0000256" key="1">
    <source>
        <dbReference type="ARBA" id="ARBA00004123"/>
    </source>
</evidence>
<dbReference type="InterPro" id="IPR051137">
    <property type="entry name" value="PP4R3-like"/>
</dbReference>
<sequence>MLRSFFYCIFGIYVPFVSAIVVAAVRFIRILISHNDEHLANYIAKNNVLRSIVDTFISNGNCYNLLNSTVLELFEHIRKENLKILLKNYRHHSCGIQLWT</sequence>
<dbReference type="GO" id="GO:0072542">
    <property type="term" value="F:protein phosphatase activator activity"/>
    <property type="evidence" value="ECO:0007669"/>
    <property type="project" value="TreeGrafter"/>
</dbReference>
<dbReference type="AlphaFoldDB" id="A0AAD8LAX9"/>
<keyword evidence="3" id="KW-1133">Transmembrane helix</keyword>
<gene>
    <name evidence="5" type="ORF">QVD17_03417</name>
    <name evidence="6" type="ORF">QVD17_03421</name>
</gene>
<dbReference type="Proteomes" id="UP001229421">
    <property type="component" value="Unassembled WGS sequence"/>
</dbReference>
<dbReference type="Pfam" id="PF04802">
    <property type="entry name" value="PP4R3"/>
    <property type="match status" value="1"/>
</dbReference>
<keyword evidence="3" id="KW-0472">Membrane</keyword>
<accession>A0AAD8LAX9</accession>
<evidence type="ECO:0000313" key="7">
    <source>
        <dbReference type="Proteomes" id="UP001229421"/>
    </source>
</evidence>
<keyword evidence="7" id="KW-1185">Reference proteome</keyword>
<protein>
    <recommendedName>
        <fullName evidence="4">Serine/threonine-protein phosphatase 4 regulatory subunit 3-like central domain-containing protein</fullName>
    </recommendedName>
</protein>
<dbReference type="EMBL" id="JAUHHV010000001">
    <property type="protein sequence ID" value="KAK1437623.1"/>
    <property type="molecule type" value="Genomic_DNA"/>
</dbReference>
<dbReference type="InterPro" id="IPR006887">
    <property type="entry name" value="P4R3-like_central_dom"/>
</dbReference>
<keyword evidence="3" id="KW-0812">Transmembrane</keyword>
<evidence type="ECO:0000313" key="5">
    <source>
        <dbReference type="EMBL" id="KAK1437623.1"/>
    </source>
</evidence>
<organism evidence="5 7">
    <name type="scientific">Tagetes erecta</name>
    <name type="common">African marigold</name>
    <dbReference type="NCBI Taxonomy" id="13708"/>
    <lineage>
        <taxon>Eukaryota</taxon>
        <taxon>Viridiplantae</taxon>
        <taxon>Streptophyta</taxon>
        <taxon>Embryophyta</taxon>
        <taxon>Tracheophyta</taxon>
        <taxon>Spermatophyta</taxon>
        <taxon>Magnoliopsida</taxon>
        <taxon>eudicotyledons</taxon>
        <taxon>Gunneridae</taxon>
        <taxon>Pentapetalae</taxon>
        <taxon>asterids</taxon>
        <taxon>campanulids</taxon>
        <taxon>Asterales</taxon>
        <taxon>Asteraceae</taxon>
        <taxon>Asteroideae</taxon>
        <taxon>Heliantheae alliance</taxon>
        <taxon>Tageteae</taxon>
        <taxon>Tagetes</taxon>
    </lineage>
</organism>
<dbReference type="GO" id="GO:0030289">
    <property type="term" value="C:protein phosphatase 4 complex"/>
    <property type="evidence" value="ECO:0007669"/>
    <property type="project" value="TreeGrafter"/>
</dbReference>
<feature type="domain" description="Serine/threonine-protein phosphatase 4 regulatory subunit 3-like central" evidence="4">
    <location>
        <begin position="20"/>
        <end position="89"/>
    </location>
</feature>
<dbReference type="PANTHER" id="PTHR23318">
    <property type="entry name" value="ATP SYNTHASE GAMMA-RELATED"/>
    <property type="match status" value="1"/>
</dbReference>
<reference evidence="5" key="1">
    <citation type="journal article" date="2023" name="bioRxiv">
        <title>Improved chromosome-level genome assembly for marigold (Tagetes erecta).</title>
        <authorList>
            <person name="Jiang F."/>
            <person name="Yuan L."/>
            <person name="Wang S."/>
            <person name="Wang H."/>
            <person name="Xu D."/>
            <person name="Wang A."/>
            <person name="Fan W."/>
        </authorList>
    </citation>
    <scope>NUCLEOTIDE SEQUENCE</scope>
    <source>
        <strain evidence="5">WSJ</strain>
        <tissue evidence="5">Leaf</tissue>
    </source>
</reference>
<comment type="subcellular location">
    <subcellularLocation>
        <location evidence="1">Nucleus</location>
    </subcellularLocation>
</comment>
<dbReference type="PANTHER" id="PTHR23318:SF0">
    <property type="entry name" value="SERINE_THREONINE-PROTEIN PHOSPHATASE 4 REGULATORY SUBUNIT 3"/>
    <property type="match status" value="1"/>
</dbReference>
<evidence type="ECO:0000256" key="3">
    <source>
        <dbReference type="SAM" id="Phobius"/>
    </source>
</evidence>
<feature type="transmembrane region" description="Helical" evidence="3">
    <location>
        <begin position="6"/>
        <end position="28"/>
    </location>
</feature>
<keyword evidence="2" id="KW-0539">Nucleus</keyword>
<evidence type="ECO:0000259" key="4">
    <source>
        <dbReference type="Pfam" id="PF04802"/>
    </source>
</evidence>
<dbReference type="GO" id="GO:0005654">
    <property type="term" value="C:nucleoplasm"/>
    <property type="evidence" value="ECO:0007669"/>
    <property type="project" value="TreeGrafter"/>
</dbReference>
<proteinExistence type="predicted"/>
<dbReference type="EMBL" id="JAUHHV010000001">
    <property type="protein sequence ID" value="KAK1437627.1"/>
    <property type="molecule type" value="Genomic_DNA"/>
</dbReference>
<comment type="caution">
    <text evidence="5">The sequence shown here is derived from an EMBL/GenBank/DDBJ whole genome shotgun (WGS) entry which is preliminary data.</text>
</comment>
<evidence type="ECO:0000256" key="2">
    <source>
        <dbReference type="ARBA" id="ARBA00023242"/>
    </source>
</evidence>
<name>A0AAD8LAX9_TARER</name>
<evidence type="ECO:0000313" key="6">
    <source>
        <dbReference type="EMBL" id="KAK1437627.1"/>
    </source>
</evidence>